<dbReference type="EMBL" id="MDUX01000003">
    <property type="protein sequence ID" value="KAF7600636.1"/>
    <property type="molecule type" value="Genomic_DNA"/>
</dbReference>
<evidence type="ECO:0000313" key="5">
    <source>
        <dbReference type="Proteomes" id="UP000216107"/>
    </source>
</evidence>
<keyword evidence="1 3" id="KW-0238">DNA-binding</keyword>
<comment type="caution">
    <text evidence="4">The sequence shown here is derived from an EMBL/GenBank/DDBJ whole genome shotgun (WGS) entry which is preliminary data.</text>
</comment>
<dbReference type="SUPFAM" id="SSF46894">
    <property type="entry name" value="C-terminal effector domain of the bipartite response regulators"/>
    <property type="match status" value="1"/>
</dbReference>
<proteinExistence type="predicted"/>
<keyword evidence="6" id="KW-1185">Reference proteome</keyword>
<reference evidence="4 5" key="2">
    <citation type="submission" date="2017-07" db="EMBL/GenBank/DDBJ databases">
        <title>Candidatus Dactylopiibacterium carminicum, a nitrogen-fixing symbiont of the cochineal insect Dactylopius coccus and Dactylopius opuntiae (Hemiptera: Coccoidea: Dactylopiidae).</title>
        <authorList>
            <person name="Vera A."/>
        </authorList>
    </citation>
    <scope>NUCLEOTIDE SEQUENCE [LARGE SCALE GENOMIC DNA]</scope>
    <source>
        <strain evidence="4 5">NFDCM</strain>
    </source>
</reference>
<dbReference type="PROSITE" id="PS50043">
    <property type="entry name" value="HTH_LUXR_2"/>
    <property type="match status" value="1"/>
</dbReference>
<gene>
    <name evidence="3" type="ORF">BGI27_01765</name>
    <name evidence="4" type="ORF">CGU29_01405</name>
</gene>
<dbReference type="InterPro" id="IPR039420">
    <property type="entry name" value="WalR-like"/>
</dbReference>
<dbReference type="GO" id="GO:0003677">
    <property type="term" value="F:DNA binding"/>
    <property type="evidence" value="ECO:0007669"/>
    <property type="project" value="UniProtKB-KW"/>
</dbReference>
<dbReference type="SMART" id="SM00421">
    <property type="entry name" value="HTH_LUXR"/>
    <property type="match status" value="1"/>
</dbReference>
<sequence length="206" mass="22842">MSHASSLILTTSDATFERFRHQSPLNRAMRSADSRDIDTLPARSLVVIDLDLARTPPASQQASWRARGIAHRLIVASKNPSDDEGLIWLDLGAAGYCHALASDATLRQVLDVVISGELWVGRSLMNRLLKGVGSRTHQVNTARWAEQLTPREQEVARRVAEGESNLTISQALGITERTVKAHLTTIFEKIQMDDRLHLALKIHGIR</sequence>
<evidence type="ECO:0000313" key="3">
    <source>
        <dbReference type="EMBL" id="KAF7600636.1"/>
    </source>
</evidence>
<reference evidence="3 6" key="1">
    <citation type="submission" date="2016-08" db="EMBL/GenBank/DDBJ databases">
        <title>Candidatus Dactylopiibacterium carminicum genome sequence.</title>
        <authorList>
            <person name="Ramirez-Puebla S.T."/>
            <person name="Ormeno-Orrillo E."/>
            <person name="Vera-Ponce De Leon A."/>
            <person name="Luis L."/>
            <person name="Sanchez-Flores A."/>
            <person name="Monica R."/>
            <person name="Martinez-Romero E."/>
        </authorList>
    </citation>
    <scope>NUCLEOTIDE SEQUENCE [LARGE SCALE GENOMIC DNA]</scope>
    <source>
        <strain evidence="3">END1</strain>
    </source>
</reference>
<dbReference type="Gene3D" id="3.40.50.2300">
    <property type="match status" value="1"/>
</dbReference>
<protein>
    <submittedName>
        <fullName evidence="3">DNA-binding response regulator</fullName>
    </submittedName>
    <submittedName>
        <fullName evidence="4">Helix-turn-helix transcriptional regulator</fullName>
    </submittedName>
</protein>
<feature type="domain" description="HTH luxR-type" evidence="2">
    <location>
        <begin position="141"/>
        <end position="206"/>
    </location>
</feature>
<dbReference type="AlphaFoldDB" id="A0A272EZS4"/>
<dbReference type="InterPro" id="IPR000792">
    <property type="entry name" value="Tscrpt_reg_LuxR_C"/>
</dbReference>
<accession>A0A272EZS4</accession>
<organism evidence="4 5">
    <name type="scientific">Candidatus Dactylopiibacterium carminicum</name>
    <dbReference type="NCBI Taxonomy" id="857335"/>
    <lineage>
        <taxon>Bacteria</taxon>
        <taxon>Pseudomonadati</taxon>
        <taxon>Pseudomonadota</taxon>
        <taxon>Betaproteobacteria</taxon>
        <taxon>Rhodocyclales</taxon>
        <taxon>Rhodocyclaceae</taxon>
        <taxon>Candidatus Dactylopiibacterium</taxon>
    </lineage>
</organism>
<dbReference type="OrthoDB" id="9794397at2"/>
<dbReference type="Proteomes" id="UP000216107">
    <property type="component" value="Unassembled WGS sequence"/>
</dbReference>
<dbReference type="Proteomes" id="UP000623509">
    <property type="component" value="Unassembled WGS sequence"/>
</dbReference>
<dbReference type="GO" id="GO:0006355">
    <property type="term" value="P:regulation of DNA-templated transcription"/>
    <property type="evidence" value="ECO:0007669"/>
    <property type="project" value="InterPro"/>
</dbReference>
<dbReference type="PRINTS" id="PR00038">
    <property type="entry name" value="HTHLUXR"/>
</dbReference>
<evidence type="ECO:0000259" key="2">
    <source>
        <dbReference type="PROSITE" id="PS50043"/>
    </source>
</evidence>
<dbReference type="RefSeq" id="WP_095523204.1">
    <property type="nucleotide sequence ID" value="NZ_MDUX01000003.1"/>
</dbReference>
<evidence type="ECO:0000313" key="4">
    <source>
        <dbReference type="EMBL" id="PAS95130.1"/>
    </source>
</evidence>
<dbReference type="PANTHER" id="PTHR43214">
    <property type="entry name" value="TWO-COMPONENT RESPONSE REGULATOR"/>
    <property type="match status" value="1"/>
</dbReference>
<evidence type="ECO:0000256" key="1">
    <source>
        <dbReference type="ARBA" id="ARBA00023125"/>
    </source>
</evidence>
<name>A0A272EZS4_9RHOO</name>
<dbReference type="CDD" id="cd06170">
    <property type="entry name" value="LuxR_C_like"/>
    <property type="match status" value="1"/>
</dbReference>
<evidence type="ECO:0000313" key="6">
    <source>
        <dbReference type="Proteomes" id="UP000623509"/>
    </source>
</evidence>
<dbReference type="Pfam" id="PF00196">
    <property type="entry name" value="GerE"/>
    <property type="match status" value="1"/>
</dbReference>
<dbReference type="InterPro" id="IPR016032">
    <property type="entry name" value="Sig_transdc_resp-reg_C-effctor"/>
</dbReference>
<dbReference type="EMBL" id="NMRN01000002">
    <property type="protein sequence ID" value="PAS95130.1"/>
    <property type="molecule type" value="Genomic_DNA"/>
</dbReference>
<dbReference type="PANTHER" id="PTHR43214:SF38">
    <property type="entry name" value="NITRATE_NITRITE RESPONSE REGULATOR PROTEIN NARL"/>
    <property type="match status" value="1"/>
</dbReference>